<dbReference type="InterPro" id="IPR051304">
    <property type="entry name" value="SCF_F-box_domain"/>
</dbReference>
<dbReference type="OrthoDB" id="642536at2759"/>
<accession>A0A6D2J2U3</accession>
<sequence>MLSMLTLFATPGAPKRPSQIATPMVMPVPDWTKLPGELIQVISEKLDNCFDVVHARSVCHPWRSTMPFPACLLRPSYSLPSFAEFPSESKGLSTLTKIPLFLVTARAAPPADFLSPCEFVMGGVRGDESEEDQMELLPSPLQCSVKTPIYDDRTLMIMRLNIPRYDRPILMNMLDCHVFPLGHHYRWGPEDMKTDCTGVAFLPLNKDGRGGGGGFAVLLNYKETLLVLTSDEMRWKQVKQPSDTQCKNVASFKGRFYASFENGDVFVLGPYSLTWTPQMPSQLLDLLDHGKFLVPFGDDEELFLVEKFHPNYDAYDLDFLSYTCKVSRLDEEAGKWVEIAGDLGGRVLFIGHFGNVCFSGEELPDDCGLSGDSIVFTNEISGVTFVYKYGVDTGDEEDDPNCWRFSMEYRVKLFRKTPVLNLQVFKHPLAGMHMH</sequence>
<protein>
    <recommendedName>
        <fullName evidence="1">KIB1-4 beta-propeller domain-containing protein</fullName>
    </recommendedName>
</protein>
<feature type="domain" description="KIB1-4 beta-propeller" evidence="1">
    <location>
        <begin position="216"/>
        <end position="387"/>
    </location>
</feature>
<dbReference type="Proteomes" id="UP000467841">
    <property type="component" value="Unassembled WGS sequence"/>
</dbReference>
<proteinExistence type="predicted"/>
<dbReference type="EMBL" id="CACVBM020001153">
    <property type="protein sequence ID" value="CAA7035197.1"/>
    <property type="molecule type" value="Genomic_DNA"/>
</dbReference>
<dbReference type="AlphaFoldDB" id="A0A6D2J2U3"/>
<dbReference type="PANTHER" id="PTHR47123:SF24">
    <property type="entry name" value="LOW PROTEIN: F-BOX_KELCH-REPEAT PROTEIN"/>
    <property type="match status" value="1"/>
</dbReference>
<dbReference type="InterPro" id="IPR005174">
    <property type="entry name" value="KIB1-4_b-propeller"/>
</dbReference>
<organism evidence="2 3">
    <name type="scientific">Microthlaspi erraticum</name>
    <dbReference type="NCBI Taxonomy" id="1685480"/>
    <lineage>
        <taxon>Eukaryota</taxon>
        <taxon>Viridiplantae</taxon>
        <taxon>Streptophyta</taxon>
        <taxon>Embryophyta</taxon>
        <taxon>Tracheophyta</taxon>
        <taxon>Spermatophyta</taxon>
        <taxon>Magnoliopsida</taxon>
        <taxon>eudicotyledons</taxon>
        <taxon>Gunneridae</taxon>
        <taxon>Pentapetalae</taxon>
        <taxon>rosids</taxon>
        <taxon>malvids</taxon>
        <taxon>Brassicales</taxon>
        <taxon>Brassicaceae</taxon>
        <taxon>Coluteocarpeae</taxon>
        <taxon>Microthlaspi</taxon>
    </lineage>
</organism>
<evidence type="ECO:0000313" key="2">
    <source>
        <dbReference type="EMBL" id="CAA7035197.1"/>
    </source>
</evidence>
<name>A0A6D2J2U3_9BRAS</name>
<keyword evidence="3" id="KW-1185">Reference proteome</keyword>
<evidence type="ECO:0000313" key="3">
    <source>
        <dbReference type="Proteomes" id="UP000467841"/>
    </source>
</evidence>
<dbReference type="Pfam" id="PF03478">
    <property type="entry name" value="Beta-prop_KIB1-4"/>
    <property type="match status" value="1"/>
</dbReference>
<reference evidence="2" key="1">
    <citation type="submission" date="2020-01" db="EMBL/GenBank/DDBJ databases">
        <authorList>
            <person name="Mishra B."/>
        </authorList>
    </citation>
    <scope>NUCLEOTIDE SEQUENCE [LARGE SCALE GENOMIC DNA]</scope>
</reference>
<gene>
    <name evidence="2" type="ORF">MERR_LOCUS22432</name>
</gene>
<evidence type="ECO:0000259" key="1">
    <source>
        <dbReference type="Pfam" id="PF03478"/>
    </source>
</evidence>
<dbReference type="PANTHER" id="PTHR47123">
    <property type="entry name" value="F-BOX PROTEIN SKIP23"/>
    <property type="match status" value="1"/>
</dbReference>
<comment type="caution">
    <text evidence="2">The sequence shown here is derived from an EMBL/GenBank/DDBJ whole genome shotgun (WGS) entry which is preliminary data.</text>
</comment>